<feature type="domain" description="CHASE" evidence="9">
    <location>
        <begin position="157"/>
        <end position="296"/>
    </location>
</feature>
<dbReference type="InterPro" id="IPR029787">
    <property type="entry name" value="Nucleotide_cyclase"/>
</dbReference>
<dbReference type="SMART" id="SM00267">
    <property type="entry name" value="GGDEF"/>
    <property type="match status" value="1"/>
</dbReference>
<sequence>MNMFFKVMNRHFAALCTFFLASAITILSVSYVYKMHMHLALNQLDNMATMNTDRLSELVNRDLNDIGAGANFYHSTEPSDWHQFATFSKVLLSHSDSLIGLQWMEKVAVNDIPDHIEKVRKTFPSYQIYTVPKDEGRVEGYVLKGDEPIYIATDIFPRTEANINILGFYSSRERFGRIIEHILTHGKPNLSDKIRLLQDSLDNKMPKDGMLVYYPVFDTYEQNLLGVMIGVIRLSQYFDKLVNEINKDNQLSIQILDTGFDAEDDPILFQSADWESNEGDVIEKFVHLSNRNWVVKFKKKVAISKSNELALISMASAGIIITLLLTFIVSLVTREKVRLGIILDEKTRELRFLVEHDTLTGLYNRRAFNDRLAQLLDAKKGFSLLSFDIDKFKLINDVYGHPAGDVILQHVSYVVSQCLQHDDMFTRIGGDEFCIFTYINDNKSLQDYCNKICQRVAHSEYKMNGKIIHCTISIGACVWLGESAEELQHNADAALYESKKGGRNTATVFNR</sequence>
<dbReference type="SMART" id="SM01079">
    <property type="entry name" value="CHASE"/>
    <property type="match status" value="1"/>
</dbReference>
<evidence type="ECO:0000313" key="12">
    <source>
        <dbReference type="Proteomes" id="UP000252479"/>
    </source>
</evidence>
<evidence type="ECO:0000256" key="2">
    <source>
        <dbReference type="ARBA" id="ARBA00004370"/>
    </source>
</evidence>
<comment type="cofactor">
    <cofactor evidence="1">
        <name>Mg(2+)</name>
        <dbReference type="ChEBI" id="CHEBI:18420"/>
    </cofactor>
</comment>
<keyword evidence="5 8" id="KW-1133">Transmembrane helix</keyword>
<evidence type="ECO:0000259" key="9">
    <source>
        <dbReference type="PROSITE" id="PS50839"/>
    </source>
</evidence>
<evidence type="ECO:0000256" key="5">
    <source>
        <dbReference type="ARBA" id="ARBA00022989"/>
    </source>
</evidence>
<dbReference type="EMBL" id="QPGL01000001">
    <property type="protein sequence ID" value="RCS73161.1"/>
    <property type="molecule type" value="Genomic_DNA"/>
</dbReference>
<dbReference type="GO" id="GO:1902201">
    <property type="term" value="P:negative regulation of bacterial-type flagellum-dependent cell motility"/>
    <property type="evidence" value="ECO:0007669"/>
    <property type="project" value="TreeGrafter"/>
</dbReference>
<dbReference type="GeneID" id="303188413"/>
<reference evidence="11 12" key="1">
    <citation type="journal article" date="2017" name="Elife">
        <title>Extensive horizontal gene transfer in cheese-associated bacteria.</title>
        <authorList>
            <person name="Bonham K.S."/>
            <person name="Wolfe B.E."/>
            <person name="Dutton R.J."/>
        </authorList>
    </citation>
    <scope>NUCLEOTIDE SEQUENCE [LARGE SCALE GENOMIC DNA]</scope>
    <source>
        <strain evidence="11 12">JB196</strain>
    </source>
</reference>
<dbReference type="PROSITE" id="PS50887">
    <property type="entry name" value="GGDEF"/>
    <property type="match status" value="1"/>
</dbReference>
<dbReference type="InterPro" id="IPR050469">
    <property type="entry name" value="Diguanylate_Cyclase"/>
</dbReference>
<dbReference type="GO" id="GO:0052621">
    <property type="term" value="F:diguanylate cyclase activity"/>
    <property type="evidence" value="ECO:0007669"/>
    <property type="project" value="UniProtKB-EC"/>
</dbReference>
<dbReference type="InterPro" id="IPR042240">
    <property type="entry name" value="CHASE_sf"/>
</dbReference>
<dbReference type="RefSeq" id="WP_086963273.1">
    <property type="nucleotide sequence ID" value="NZ_FUKS01000054.1"/>
</dbReference>
<comment type="subcellular location">
    <subcellularLocation>
        <location evidence="2">Membrane</location>
    </subcellularLocation>
</comment>
<protein>
    <recommendedName>
        <fullName evidence="3">diguanylate cyclase</fullName>
        <ecNumber evidence="3">2.7.7.65</ecNumber>
    </recommendedName>
</protein>
<evidence type="ECO:0000256" key="1">
    <source>
        <dbReference type="ARBA" id="ARBA00001946"/>
    </source>
</evidence>
<proteinExistence type="predicted"/>
<name>A0A368LMX8_9VIBR</name>
<comment type="catalytic activity">
    <reaction evidence="7">
        <text>2 GTP = 3',3'-c-di-GMP + 2 diphosphate</text>
        <dbReference type="Rhea" id="RHEA:24898"/>
        <dbReference type="ChEBI" id="CHEBI:33019"/>
        <dbReference type="ChEBI" id="CHEBI:37565"/>
        <dbReference type="ChEBI" id="CHEBI:58805"/>
        <dbReference type="EC" id="2.7.7.65"/>
    </reaction>
</comment>
<feature type="domain" description="GGDEF" evidence="10">
    <location>
        <begin position="380"/>
        <end position="511"/>
    </location>
</feature>
<dbReference type="EC" id="2.7.7.65" evidence="3"/>
<dbReference type="Pfam" id="PF03924">
    <property type="entry name" value="CHASE"/>
    <property type="match status" value="1"/>
</dbReference>
<dbReference type="Gene3D" id="3.30.70.270">
    <property type="match status" value="1"/>
</dbReference>
<comment type="caution">
    <text evidence="11">The sequence shown here is derived from an EMBL/GenBank/DDBJ whole genome shotgun (WGS) entry which is preliminary data.</text>
</comment>
<evidence type="ECO:0000256" key="7">
    <source>
        <dbReference type="ARBA" id="ARBA00034247"/>
    </source>
</evidence>
<keyword evidence="12" id="KW-1185">Reference proteome</keyword>
<dbReference type="PANTHER" id="PTHR45138:SF9">
    <property type="entry name" value="DIGUANYLATE CYCLASE DGCM-RELATED"/>
    <property type="match status" value="1"/>
</dbReference>
<gene>
    <name evidence="11" type="ORF">CIK83_05750</name>
</gene>
<organism evidence="11 12">
    <name type="scientific">Vibrio casei</name>
    <dbReference type="NCBI Taxonomy" id="673372"/>
    <lineage>
        <taxon>Bacteria</taxon>
        <taxon>Pseudomonadati</taxon>
        <taxon>Pseudomonadota</taxon>
        <taxon>Gammaproteobacteria</taxon>
        <taxon>Vibrionales</taxon>
        <taxon>Vibrionaceae</taxon>
        <taxon>Vibrio</taxon>
    </lineage>
</organism>
<dbReference type="Proteomes" id="UP000252479">
    <property type="component" value="Unassembled WGS sequence"/>
</dbReference>
<dbReference type="InterPro" id="IPR000160">
    <property type="entry name" value="GGDEF_dom"/>
</dbReference>
<dbReference type="PANTHER" id="PTHR45138">
    <property type="entry name" value="REGULATORY COMPONENTS OF SENSORY TRANSDUCTION SYSTEM"/>
    <property type="match status" value="1"/>
</dbReference>
<dbReference type="InterPro" id="IPR043128">
    <property type="entry name" value="Rev_trsase/Diguanyl_cyclase"/>
</dbReference>
<dbReference type="CDD" id="cd01949">
    <property type="entry name" value="GGDEF"/>
    <property type="match status" value="1"/>
</dbReference>
<evidence type="ECO:0000256" key="8">
    <source>
        <dbReference type="SAM" id="Phobius"/>
    </source>
</evidence>
<dbReference type="AlphaFoldDB" id="A0A368LMX8"/>
<dbReference type="InterPro" id="IPR006189">
    <property type="entry name" value="CHASE_dom"/>
</dbReference>
<dbReference type="Gene3D" id="3.30.450.350">
    <property type="entry name" value="CHASE domain"/>
    <property type="match status" value="1"/>
</dbReference>
<dbReference type="GO" id="GO:0005886">
    <property type="term" value="C:plasma membrane"/>
    <property type="evidence" value="ECO:0007669"/>
    <property type="project" value="TreeGrafter"/>
</dbReference>
<accession>A0A368LMX8</accession>
<dbReference type="GO" id="GO:0007165">
    <property type="term" value="P:signal transduction"/>
    <property type="evidence" value="ECO:0007669"/>
    <property type="project" value="UniProtKB-ARBA"/>
</dbReference>
<dbReference type="SUPFAM" id="SSF55073">
    <property type="entry name" value="Nucleotide cyclase"/>
    <property type="match status" value="1"/>
</dbReference>
<evidence type="ECO:0000259" key="10">
    <source>
        <dbReference type="PROSITE" id="PS50887"/>
    </source>
</evidence>
<evidence type="ECO:0000256" key="3">
    <source>
        <dbReference type="ARBA" id="ARBA00012528"/>
    </source>
</evidence>
<dbReference type="PROSITE" id="PS50839">
    <property type="entry name" value="CHASE"/>
    <property type="match status" value="1"/>
</dbReference>
<evidence type="ECO:0000256" key="4">
    <source>
        <dbReference type="ARBA" id="ARBA00022692"/>
    </source>
</evidence>
<keyword evidence="6 8" id="KW-0472">Membrane</keyword>
<dbReference type="NCBIfam" id="TIGR00254">
    <property type="entry name" value="GGDEF"/>
    <property type="match status" value="1"/>
</dbReference>
<evidence type="ECO:0000313" key="11">
    <source>
        <dbReference type="EMBL" id="RCS73161.1"/>
    </source>
</evidence>
<dbReference type="GO" id="GO:0043709">
    <property type="term" value="P:cell adhesion involved in single-species biofilm formation"/>
    <property type="evidence" value="ECO:0007669"/>
    <property type="project" value="TreeGrafter"/>
</dbReference>
<feature type="transmembrane region" description="Helical" evidence="8">
    <location>
        <begin position="309"/>
        <end position="332"/>
    </location>
</feature>
<dbReference type="Pfam" id="PF00990">
    <property type="entry name" value="GGDEF"/>
    <property type="match status" value="1"/>
</dbReference>
<dbReference type="FunFam" id="3.30.70.270:FF:000001">
    <property type="entry name" value="Diguanylate cyclase domain protein"/>
    <property type="match status" value="1"/>
</dbReference>
<keyword evidence="4 8" id="KW-0812">Transmembrane</keyword>
<evidence type="ECO:0000256" key="6">
    <source>
        <dbReference type="ARBA" id="ARBA00023136"/>
    </source>
</evidence>